<dbReference type="KEGG" id="proe:H9L23_10725"/>
<dbReference type="EMBL" id="CP060723">
    <property type="protein sequence ID" value="QNN44508.1"/>
    <property type="molecule type" value="Genomic_DNA"/>
</dbReference>
<dbReference type="Proteomes" id="UP000515806">
    <property type="component" value="Chromosome"/>
</dbReference>
<feature type="signal peptide" evidence="1">
    <location>
        <begin position="1"/>
        <end position="20"/>
    </location>
</feature>
<feature type="chain" id="PRO_5028900385" evidence="1">
    <location>
        <begin position="21"/>
        <end position="202"/>
    </location>
</feature>
<sequence>MLKFLRAILPILFLSQIAMAQSDYVVLNTGDTIHCNFQRGKKGMLMFNPIAGGIMRPVIADSISAYFLKKDKSVFIAKKLPGEDKKKFLAALEQGRIDLYQLAQTYKTAGFSISGMPGSSYGAATVGSFDLYAKKINTDSLYTIKTNTIFNKTSAKQRKEAFNTLIGDDKDLLDFFLAKEEFSVEVIRNTIMLYNKRNPVKQ</sequence>
<dbReference type="AlphaFoldDB" id="A0A7G9QMD3"/>
<proteinExistence type="predicted"/>
<reference evidence="2 3" key="1">
    <citation type="submission" date="2020-08" db="EMBL/GenBank/DDBJ databases">
        <title>Genome sequence of Pedobacter roseus KACC 11594T.</title>
        <authorList>
            <person name="Hyun D.-W."/>
            <person name="Bae J.-W."/>
        </authorList>
    </citation>
    <scope>NUCLEOTIDE SEQUENCE [LARGE SCALE GENOMIC DNA]</scope>
    <source>
        <strain evidence="2 3">KACC 11594</strain>
    </source>
</reference>
<organism evidence="2 3">
    <name type="scientific">Pedobacter roseus</name>
    <dbReference type="NCBI Taxonomy" id="336820"/>
    <lineage>
        <taxon>Bacteria</taxon>
        <taxon>Pseudomonadati</taxon>
        <taxon>Bacteroidota</taxon>
        <taxon>Sphingobacteriia</taxon>
        <taxon>Sphingobacteriales</taxon>
        <taxon>Sphingobacteriaceae</taxon>
        <taxon>Pedobacter</taxon>
    </lineage>
</organism>
<keyword evidence="3" id="KW-1185">Reference proteome</keyword>
<evidence type="ECO:0000313" key="2">
    <source>
        <dbReference type="EMBL" id="QNN44508.1"/>
    </source>
</evidence>
<dbReference type="RefSeq" id="WP_187594950.1">
    <property type="nucleotide sequence ID" value="NZ_CP060723.1"/>
</dbReference>
<name>A0A7G9QMD3_9SPHI</name>
<gene>
    <name evidence="2" type="ORF">H9L23_10725</name>
</gene>
<protein>
    <submittedName>
        <fullName evidence="2">Uncharacterized protein</fullName>
    </submittedName>
</protein>
<keyword evidence="1" id="KW-0732">Signal</keyword>
<accession>A0A7G9QMD3</accession>
<evidence type="ECO:0000313" key="3">
    <source>
        <dbReference type="Proteomes" id="UP000515806"/>
    </source>
</evidence>
<evidence type="ECO:0000256" key="1">
    <source>
        <dbReference type="SAM" id="SignalP"/>
    </source>
</evidence>